<protein>
    <submittedName>
        <fullName evidence="1">Uncharacterized protein</fullName>
    </submittedName>
</protein>
<organism evidence="1 2">
    <name type="scientific">Spirosoma arboris</name>
    <dbReference type="NCBI Taxonomy" id="2682092"/>
    <lineage>
        <taxon>Bacteria</taxon>
        <taxon>Pseudomonadati</taxon>
        <taxon>Bacteroidota</taxon>
        <taxon>Cytophagia</taxon>
        <taxon>Cytophagales</taxon>
        <taxon>Cytophagaceae</taxon>
        <taxon>Spirosoma</taxon>
    </lineage>
</organism>
<reference evidence="1 2" key="1">
    <citation type="submission" date="2019-12" db="EMBL/GenBank/DDBJ databases">
        <title>Spirosoma sp. HMF4905 genome sequencing and assembly.</title>
        <authorList>
            <person name="Kang H."/>
            <person name="Cha I."/>
            <person name="Kim H."/>
            <person name="Joh K."/>
        </authorList>
    </citation>
    <scope>NUCLEOTIDE SEQUENCE [LARGE SCALE GENOMIC DNA]</scope>
    <source>
        <strain evidence="1 2">HMF4905</strain>
    </source>
</reference>
<dbReference type="Proteomes" id="UP000436006">
    <property type="component" value="Unassembled WGS sequence"/>
</dbReference>
<keyword evidence="2" id="KW-1185">Reference proteome</keyword>
<proteinExistence type="predicted"/>
<gene>
    <name evidence="1" type="ORF">GO755_35560</name>
</gene>
<dbReference type="EMBL" id="WPIN01000022">
    <property type="protein sequence ID" value="MVM35393.1"/>
    <property type="molecule type" value="Genomic_DNA"/>
</dbReference>
<evidence type="ECO:0000313" key="2">
    <source>
        <dbReference type="Proteomes" id="UP000436006"/>
    </source>
</evidence>
<dbReference type="AlphaFoldDB" id="A0A7K1SP05"/>
<dbReference type="RefSeq" id="WP_157590200.1">
    <property type="nucleotide sequence ID" value="NZ_WPIN01000022.1"/>
</dbReference>
<sequence length="117" mass="12574">MSYIETRSLLVRMGATKGKISRWLADGWLVKTGRIPNKLALDDTFLEASLQVRIPFILAANGSGAPNLGAIFDAELGANDALLSGLLATSTPLAIVKGIADRHGLPYDLKKFNFFGK</sequence>
<evidence type="ECO:0000313" key="1">
    <source>
        <dbReference type="EMBL" id="MVM35393.1"/>
    </source>
</evidence>
<name>A0A7K1SP05_9BACT</name>
<accession>A0A7K1SP05</accession>
<comment type="caution">
    <text evidence="1">The sequence shown here is derived from an EMBL/GenBank/DDBJ whole genome shotgun (WGS) entry which is preliminary data.</text>
</comment>